<name>A0AAE0BXE2_9CHLO</name>
<comment type="caution">
    <text evidence="1">The sequence shown here is derived from an EMBL/GenBank/DDBJ whole genome shotgun (WGS) entry which is preliminary data.</text>
</comment>
<evidence type="ECO:0000313" key="1">
    <source>
        <dbReference type="EMBL" id="KAK3243575.1"/>
    </source>
</evidence>
<sequence>MMEQGVPMGITAHQYDHSCVQCCPDMAAVSALSKFSTACGPEHFEALKRVLRYLKGTLDYELVLWTMAARGGCGEWTSALTLHGCRVCQVQGNEEIHVRHCGASSSTVQSEEKMENEK</sequence>
<keyword evidence="2" id="KW-1185">Reference proteome</keyword>
<organism evidence="1 2">
    <name type="scientific">Cymbomonas tetramitiformis</name>
    <dbReference type="NCBI Taxonomy" id="36881"/>
    <lineage>
        <taxon>Eukaryota</taxon>
        <taxon>Viridiplantae</taxon>
        <taxon>Chlorophyta</taxon>
        <taxon>Pyramimonadophyceae</taxon>
        <taxon>Pyramimonadales</taxon>
        <taxon>Pyramimonadaceae</taxon>
        <taxon>Cymbomonas</taxon>
    </lineage>
</organism>
<protein>
    <recommendedName>
        <fullName evidence="3">Reverse transcriptase Ty1/copia-type domain-containing protein</fullName>
    </recommendedName>
</protein>
<reference evidence="1 2" key="1">
    <citation type="journal article" date="2015" name="Genome Biol. Evol.">
        <title>Comparative Genomics of a Bacterivorous Green Alga Reveals Evolutionary Causalities and Consequences of Phago-Mixotrophic Mode of Nutrition.</title>
        <authorList>
            <person name="Burns J.A."/>
            <person name="Paasch A."/>
            <person name="Narechania A."/>
            <person name="Kim E."/>
        </authorList>
    </citation>
    <scope>NUCLEOTIDE SEQUENCE [LARGE SCALE GENOMIC DNA]</scope>
    <source>
        <strain evidence="1 2">PLY_AMNH</strain>
    </source>
</reference>
<dbReference type="AlphaFoldDB" id="A0AAE0BXE2"/>
<dbReference type="Proteomes" id="UP001190700">
    <property type="component" value="Unassembled WGS sequence"/>
</dbReference>
<accession>A0AAE0BXE2</accession>
<evidence type="ECO:0000313" key="2">
    <source>
        <dbReference type="Proteomes" id="UP001190700"/>
    </source>
</evidence>
<dbReference type="EMBL" id="LGRX02032765">
    <property type="protein sequence ID" value="KAK3243575.1"/>
    <property type="molecule type" value="Genomic_DNA"/>
</dbReference>
<gene>
    <name evidence="1" type="ORF">CYMTET_46784</name>
</gene>
<evidence type="ECO:0008006" key="3">
    <source>
        <dbReference type="Google" id="ProtNLM"/>
    </source>
</evidence>
<proteinExistence type="predicted"/>